<dbReference type="InterPro" id="IPR037062">
    <property type="entry name" value="Malic_N_dom_sf"/>
</dbReference>
<dbReference type="PROSITE" id="PS00331">
    <property type="entry name" value="MALIC_ENZYMES"/>
    <property type="match status" value="1"/>
</dbReference>
<dbReference type="Gene3D" id="3.40.50.720">
    <property type="entry name" value="NAD(P)-binding Rossmann-like Domain"/>
    <property type="match status" value="1"/>
</dbReference>
<dbReference type="PRINTS" id="PR00072">
    <property type="entry name" value="MALOXRDTASE"/>
</dbReference>
<dbReference type="InterPro" id="IPR001891">
    <property type="entry name" value="Malic_OxRdtase"/>
</dbReference>
<feature type="domain" description="Malic enzyme N-terminal" evidence="9">
    <location>
        <begin position="71"/>
        <end position="252"/>
    </location>
</feature>
<accession>A0A5J4YME1</accession>
<dbReference type="Proteomes" id="UP000324585">
    <property type="component" value="Unassembled WGS sequence"/>
</dbReference>
<evidence type="ECO:0000313" key="10">
    <source>
        <dbReference type="EMBL" id="KAA8492192.1"/>
    </source>
</evidence>
<feature type="domain" description="Malic enzyme NAD-binding" evidence="8">
    <location>
        <begin position="262"/>
        <end position="520"/>
    </location>
</feature>
<evidence type="ECO:0000256" key="1">
    <source>
        <dbReference type="ARBA" id="ARBA00001936"/>
    </source>
</evidence>
<dbReference type="PANTHER" id="PTHR23406">
    <property type="entry name" value="MALIC ENZYME-RELATED"/>
    <property type="match status" value="1"/>
</dbReference>
<feature type="binding site" evidence="6">
    <location>
        <position position="261"/>
    </location>
    <ligand>
        <name>a divalent metal cation</name>
        <dbReference type="ChEBI" id="CHEBI:60240"/>
    </ligand>
</feature>
<keyword evidence="3 6" id="KW-0479">Metal-binding</keyword>
<evidence type="ECO:0000256" key="2">
    <source>
        <dbReference type="ARBA" id="ARBA00008785"/>
    </source>
</evidence>
<dbReference type="SMART" id="SM00919">
    <property type="entry name" value="Malic_M"/>
    <property type="match status" value="1"/>
</dbReference>
<feature type="active site" description="Proton acceptor" evidence="4">
    <location>
        <position position="165"/>
    </location>
</feature>
<evidence type="ECO:0000259" key="9">
    <source>
        <dbReference type="SMART" id="SM01274"/>
    </source>
</evidence>
<dbReference type="CDD" id="cd05312">
    <property type="entry name" value="NAD_bind_1_malic_enz"/>
    <property type="match status" value="1"/>
</dbReference>
<dbReference type="GO" id="GO:0004473">
    <property type="term" value="F:malate dehydrogenase (decarboxylating) (NADP+) activity"/>
    <property type="evidence" value="ECO:0007669"/>
    <property type="project" value="TreeGrafter"/>
</dbReference>
<dbReference type="AlphaFoldDB" id="A0A5J4YME1"/>
<evidence type="ECO:0000256" key="4">
    <source>
        <dbReference type="PIRSR" id="PIRSR000106-1"/>
    </source>
</evidence>
<dbReference type="SMART" id="SM01274">
    <property type="entry name" value="malic"/>
    <property type="match status" value="1"/>
</dbReference>
<feature type="binding site" evidence="6">
    <location>
        <position position="238"/>
    </location>
    <ligand>
        <name>a divalent metal cation</name>
        <dbReference type="ChEBI" id="CHEBI:60240"/>
    </ligand>
</feature>
<dbReference type="InterPro" id="IPR046346">
    <property type="entry name" value="Aminoacid_DH-like_N_sf"/>
</dbReference>
<dbReference type="InterPro" id="IPR036291">
    <property type="entry name" value="NAD(P)-bd_dom_sf"/>
</dbReference>
<feature type="binding site" evidence="5">
    <location>
        <position position="147"/>
    </location>
    <ligand>
        <name>(S)-malate</name>
        <dbReference type="ChEBI" id="CHEBI:15589"/>
    </ligand>
</feature>
<dbReference type="Gene3D" id="3.40.50.10380">
    <property type="entry name" value="Malic enzyme, N-terminal domain"/>
    <property type="match status" value="1"/>
</dbReference>
<evidence type="ECO:0000256" key="5">
    <source>
        <dbReference type="PIRSR" id="PIRSR000106-2"/>
    </source>
</evidence>
<dbReference type="FunFam" id="3.40.50.720:FF:000635">
    <property type="entry name" value="NADP-dependent malic enzyme"/>
    <property type="match status" value="1"/>
</dbReference>
<feature type="binding site" evidence="5">
    <location>
        <position position="451"/>
    </location>
    <ligand>
        <name>(S)-malate</name>
        <dbReference type="ChEBI" id="CHEBI:15589"/>
    </ligand>
</feature>
<dbReference type="PIRSF" id="PIRSF000106">
    <property type="entry name" value="ME"/>
    <property type="match status" value="1"/>
</dbReference>
<keyword evidence="11" id="KW-1185">Reference proteome</keyword>
<dbReference type="InterPro" id="IPR012301">
    <property type="entry name" value="Malic_N_dom"/>
</dbReference>
<sequence length="548" mass="60286">MAGKKVGYDVLRDPTLNKGVSFSEDERKELKLVGLLPPRTQTLEQQVERQLTLLRRLNSPLDKFVFLQALLARTQRVFFKLMIENIVEVMPVVYTPTVGEACQNWGHILQFPRGLYISYKQKGSILEVLENWPTDDVRVIVVTDGERILGLGDLGCWGMGIPVGKLLLYNGCGGVYPEHTLPVQLDLGCDTKSIRADPLYFGLDMDRVRGAEYDAFIEEFVRAVQKRFGTACLIQFEDFAQANAARLLHKYQMDCCCFNDDIQGTAGVALSGVFGALRLPGVEKDLSKHTLLFYGAGSAGIGIADLIVDDLMEAFGMSREEAKRKCWFLDSKGLIYEGRASLTPEKLKYAHPNPPQIESKDLLSAVKALRPSILIGVSTIPNSFTTEVIQTMCEISERPVIMALSNPTSKAECTAEACYRVSNGKAIFASGSPFDPVTMPDGSVRVPAQANNAYIFPGVGNAIALCGAKHVTNQMFLESAKTLAELITDEDMAVECVCPSLSRVQECSAHISYRVCKMAEKQGLATRPIPKSVEEVQALFYNPAGSQK</sequence>
<comment type="cofactor">
    <cofactor evidence="1">
        <name>Mn(2+)</name>
        <dbReference type="ChEBI" id="CHEBI:29035"/>
    </cofactor>
</comment>
<dbReference type="Pfam" id="PF00390">
    <property type="entry name" value="malic"/>
    <property type="match status" value="1"/>
</dbReference>
<evidence type="ECO:0000313" key="11">
    <source>
        <dbReference type="Proteomes" id="UP000324585"/>
    </source>
</evidence>
<evidence type="ECO:0000256" key="7">
    <source>
        <dbReference type="RuleBase" id="RU003426"/>
    </source>
</evidence>
<gene>
    <name evidence="10" type="ORF">FVE85_3630</name>
</gene>
<dbReference type="GO" id="GO:0006108">
    <property type="term" value="P:malate metabolic process"/>
    <property type="evidence" value="ECO:0007669"/>
    <property type="project" value="TreeGrafter"/>
</dbReference>
<dbReference type="EMBL" id="VRMN01000010">
    <property type="protein sequence ID" value="KAA8492192.1"/>
    <property type="molecule type" value="Genomic_DNA"/>
</dbReference>
<name>A0A5J4YME1_PORPP</name>
<dbReference type="OMA" id="EVPVTPW"/>
<evidence type="ECO:0000256" key="3">
    <source>
        <dbReference type="ARBA" id="ARBA00022723"/>
    </source>
</evidence>
<feature type="binding site" evidence="6">
    <location>
        <position position="237"/>
    </location>
    <ligand>
        <name>a divalent metal cation</name>
        <dbReference type="ChEBI" id="CHEBI:60240"/>
    </ligand>
</feature>
<keyword evidence="7" id="KW-0560">Oxidoreductase</keyword>
<proteinExistence type="inferred from homology"/>
<dbReference type="NCBIfam" id="NF010052">
    <property type="entry name" value="PRK13529.1"/>
    <property type="match status" value="1"/>
</dbReference>
<dbReference type="Pfam" id="PF03949">
    <property type="entry name" value="Malic_M"/>
    <property type="match status" value="1"/>
</dbReference>
<dbReference type="GO" id="GO:0051287">
    <property type="term" value="F:NAD binding"/>
    <property type="evidence" value="ECO:0007669"/>
    <property type="project" value="InterPro"/>
</dbReference>
<organism evidence="10 11">
    <name type="scientific">Porphyridium purpureum</name>
    <name type="common">Red alga</name>
    <name type="synonym">Porphyridium cruentum</name>
    <dbReference type="NCBI Taxonomy" id="35688"/>
    <lineage>
        <taxon>Eukaryota</taxon>
        <taxon>Rhodophyta</taxon>
        <taxon>Bangiophyceae</taxon>
        <taxon>Porphyridiales</taxon>
        <taxon>Porphyridiaceae</taxon>
        <taxon>Porphyridium</taxon>
    </lineage>
</organism>
<protein>
    <recommendedName>
        <fullName evidence="7">Malic enzyme</fullName>
    </recommendedName>
</protein>
<comment type="cofactor">
    <cofactor evidence="6">
        <name>Mg(2+)</name>
        <dbReference type="ChEBI" id="CHEBI:18420"/>
    </cofactor>
    <cofactor evidence="6">
        <name>Mn(2+)</name>
        <dbReference type="ChEBI" id="CHEBI:29035"/>
    </cofactor>
    <text evidence="6">Divalent metal cations. Prefers magnesium or manganese.</text>
</comment>
<dbReference type="InterPro" id="IPR015884">
    <property type="entry name" value="Malic_enzyme_CS"/>
</dbReference>
<dbReference type="GO" id="GO:0046872">
    <property type="term" value="F:metal ion binding"/>
    <property type="evidence" value="ECO:0007669"/>
    <property type="project" value="UniProtKB-KW"/>
</dbReference>
<reference evidence="11" key="1">
    <citation type="journal article" date="2019" name="Nat. Commun.">
        <title>Expansion of phycobilisome linker gene families in mesophilic red algae.</title>
        <authorList>
            <person name="Lee J."/>
            <person name="Kim D."/>
            <person name="Bhattacharya D."/>
            <person name="Yoon H.S."/>
        </authorList>
    </citation>
    <scope>NUCLEOTIDE SEQUENCE [LARGE SCALE GENOMIC DNA]</scope>
    <source>
        <strain evidence="11">CCMP 1328</strain>
    </source>
</reference>
<dbReference type="OrthoDB" id="5365701at2759"/>
<dbReference type="SUPFAM" id="SSF53223">
    <property type="entry name" value="Aminoacid dehydrogenase-like, N-terminal domain"/>
    <property type="match status" value="1"/>
</dbReference>
<evidence type="ECO:0000259" key="8">
    <source>
        <dbReference type="SMART" id="SM00919"/>
    </source>
</evidence>
<dbReference type="SUPFAM" id="SSF51735">
    <property type="entry name" value="NAD(P)-binding Rossmann-fold domains"/>
    <property type="match status" value="1"/>
</dbReference>
<dbReference type="InterPro" id="IPR012302">
    <property type="entry name" value="Malic_NAD-bd"/>
</dbReference>
<feature type="binding site" evidence="5">
    <location>
        <position position="406"/>
    </location>
    <ligand>
        <name>(S)-malate</name>
        <dbReference type="ChEBI" id="CHEBI:15589"/>
    </ligand>
</feature>
<dbReference type="PANTHER" id="PTHR23406:SF90">
    <property type="entry name" value="MALIC ENZYME-RELATED"/>
    <property type="match status" value="1"/>
</dbReference>
<comment type="caution">
    <text evidence="10">The sequence shown here is derived from an EMBL/GenBank/DDBJ whole genome shotgun (WGS) entry which is preliminary data.</text>
</comment>
<evidence type="ECO:0000256" key="6">
    <source>
        <dbReference type="PIRSR" id="PIRSR000106-3"/>
    </source>
</evidence>
<feature type="active site" description="Proton donor" evidence="4">
    <location>
        <position position="94"/>
    </location>
</feature>
<comment type="similarity">
    <text evidence="2 7">Belongs to the malic enzymes family.</text>
</comment>